<evidence type="ECO:0000259" key="2">
    <source>
        <dbReference type="Pfam" id="PF13946"/>
    </source>
</evidence>
<evidence type="ECO:0000313" key="3">
    <source>
        <dbReference type="EMBL" id="GHA32619.1"/>
    </source>
</evidence>
<feature type="domain" description="DUF4214" evidence="2">
    <location>
        <begin position="89"/>
        <end position="140"/>
    </location>
</feature>
<organism evidence="3 4">
    <name type="scientific">Devosia pacifica</name>
    <dbReference type="NCBI Taxonomy" id="1335967"/>
    <lineage>
        <taxon>Bacteria</taxon>
        <taxon>Pseudomonadati</taxon>
        <taxon>Pseudomonadota</taxon>
        <taxon>Alphaproteobacteria</taxon>
        <taxon>Hyphomicrobiales</taxon>
        <taxon>Devosiaceae</taxon>
        <taxon>Devosia</taxon>
    </lineage>
</organism>
<name>A0A918SCZ8_9HYPH</name>
<dbReference type="Pfam" id="PF13489">
    <property type="entry name" value="Methyltransf_23"/>
    <property type="match status" value="1"/>
</dbReference>
<dbReference type="InterPro" id="IPR029063">
    <property type="entry name" value="SAM-dependent_MTases_sf"/>
</dbReference>
<feature type="compositionally biased region" description="Basic and acidic residues" evidence="1">
    <location>
        <begin position="25"/>
        <end position="47"/>
    </location>
</feature>
<dbReference type="PANTHER" id="PTHR43861">
    <property type="entry name" value="TRANS-ACONITATE 2-METHYLTRANSFERASE-RELATED"/>
    <property type="match status" value="1"/>
</dbReference>
<accession>A0A918SCZ8</accession>
<evidence type="ECO:0000313" key="4">
    <source>
        <dbReference type="Proteomes" id="UP000646579"/>
    </source>
</evidence>
<reference evidence="3" key="1">
    <citation type="journal article" date="2014" name="Int. J. Syst. Evol. Microbiol.">
        <title>Complete genome sequence of Corynebacterium casei LMG S-19264T (=DSM 44701T), isolated from a smear-ripened cheese.</title>
        <authorList>
            <consortium name="US DOE Joint Genome Institute (JGI-PGF)"/>
            <person name="Walter F."/>
            <person name="Albersmeier A."/>
            <person name="Kalinowski J."/>
            <person name="Ruckert C."/>
        </authorList>
    </citation>
    <scope>NUCLEOTIDE SEQUENCE</scope>
    <source>
        <strain evidence="3">KCTC 32437</strain>
    </source>
</reference>
<dbReference type="Proteomes" id="UP000646579">
    <property type="component" value="Unassembled WGS sequence"/>
</dbReference>
<proteinExistence type="predicted"/>
<sequence>MDNSTTPNRSEQADAPNTGAGAGLKVEEILARVRAELDSEPPARRDPVAAGVKRSPRADAIVMPALPDPDAEPAPEAGRKSYKLDDFTGLDERNFMRAAYRVVLGREMDKTGEAHYLAGLRSGRLSMVNILGALRWSAEGRARGVQIDGLLPAYVLQRLRSIRVVGRVLAPFVELLMLSQTMRQMNQRIAAANLRHRDLVEHLVSTHSAMRRSLMKFDADIAQLDKDTSATRGLVDGGAKLEIAAARQEMLEQARALSRAIAEVGEAKPETAALSPAADAHALDSLYVAFENKFRGSTDEIAKRVRRYVPMFTGLAPVAAGEVVLDIGCGRGEWLSVLTEANVRTRGLDLNVAMVEEARQRGHDVVAGDAIAYLQQQPGESLAGVTGFHIVEHLSFSQLVALLDAAYAALKPGGAILFETPNPENLVVGACTFNYDPTHNKPLPPDLLRFLAEARGFEAGRIVRNENDCQLDRPETGFAPTEVNDWFRQPADYALFARKPDAAGQV</sequence>
<gene>
    <name evidence="3" type="ORF">GCM10007989_30920</name>
</gene>
<keyword evidence="4" id="KW-1185">Reference proteome</keyword>
<dbReference type="SUPFAM" id="SSF53335">
    <property type="entry name" value="S-adenosyl-L-methionine-dependent methyltransferases"/>
    <property type="match status" value="1"/>
</dbReference>
<feature type="compositionally biased region" description="Polar residues" evidence="1">
    <location>
        <begin position="1"/>
        <end position="10"/>
    </location>
</feature>
<dbReference type="EMBL" id="BMZE01000003">
    <property type="protein sequence ID" value="GHA32619.1"/>
    <property type="molecule type" value="Genomic_DNA"/>
</dbReference>
<protein>
    <recommendedName>
        <fullName evidence="2">DUF4214 domain-containing protein</fullName>
    </recommendedName>
</protein>
<dbReference type="AlphaFoldDB" id="A0A918SCZ8"/>
<reference evidence="3" key="2">
    <citation type="submission" date="2020-09" db="EMBL/GenBank/DDBJ databases">
        <authorList>
            <person name="Sun Q."/>
            <person name="Kim S."/>
        </authorList>
    </citation>
    <scope>NUCLEOTIDE SEQUENCE</scope>
    <source>
        <strain evidence="3">KCTC 32437</strain>
    </source>
</reference>
<dbReference type="InterPro" id="IPR025282">
    <property type="entry name" value="DUF4214"/>
</dbReference>
<feature type="region of interest" description="Disordered" evidence="1">
    <location>
        <begin position="1"/>
        <end position="80"/>
    </location>
</feature>
<dbReference type="Pfam" id="PF13946">
    <property type="entry name" value="DUF4214"/>
    <property type="match status" value="1"/>
</dbReference>
<evidence type="ECO:0000256" key="1">
    <source>
        <dbReference type="SAM" id="MobiDB-lite"/>
    </source>
</evidence>
<dbReference type="Gene3D" id="3.40.50.150">
    <property type="entry name" value="Vaccinia Virus protein VP39"/>
    <property type="match status" value="1"/>
</dbReference>
<dbReference type="RefSeq" id="WP_189426612.1">
    <property type="nucleotide sequence ID" value="NZ_BMZE01000003.1"/>
</dbReference>
<comment type="caution">
    <text evidence="3">The sequence shown here is derived from an EMBL/GenBank/DDBJ whole genome shotgun (WGS) entry which is preliminary data.</text>
</comment>